<feature type="compositionally biased region" description="Acidic residues" evidence="1">
    <location>
        <begin position="72"/>
        <end position="93"/>
    </location>
</feature>
<gene>
    <name evidence="2" type="ORF">L9F63_021889</name>
</gene>
<accession>A0AAD8EAW8</accession>
<feature type="region of interest" description="Disordered" evidence="1">
    <location>
        <begin position="60"/>
        <end position="101"/>
    </location>
</feature>
<evidence type="ECO:0000256" key="1">
    <source>
        <dbReference type="SAM" id="MobiDB-lite"/>
    </source>
</evidence>
<dbReference type="Proteomes" id="UP001233999">
    <property type="component" value="Unassembled WGS sequence"/>
</dbReference>
<reference evidence="2" key="1">
    <citation type="journal article" date="2023" name="IScience">
        <title>Live-bearing cockroach genome reveals convergent evolutionary mechanisms linked to viviparity in insects and beyond.</title>
        <authorList>
            <person name="Fouks B."/>
            <person name="Harrison M.C."/>
            <person name="Mikhailova A.A."/>
            <person name="Marchal E."/>
            <person name="English S."/>
            <person name="Carruthers M."/>
            <person name="Jennings E.C."/>
            <person name="Chiamaka E.L."/>
            <person name="Frigard R.A."/>
            <person name="Pippel M."/>
            <person name="Attardo G.M."/>
            <person name="Benoit J.B."/>
            <person name="Bornberg-Bauer E."/>
            <person name="Tobe S.S."/>
        </authorList>
    </citation>
    <scope>NUCLEOTIDE SEQUENCE</scope>
    <source>
        <strain evidence="2">Stay&amp;Tobe</strain>
    </source>
</reference>
<sequence length="248" mass="27516">SPAMMGLQVTASKRKLQDVQAPQPAKLGRTDETVRDAVVDVATAPDLDAWRVDSTSSMLASTLLGSSTQTDLIEDDDDDDDDDDDEEDEEEEKNWEVPASGEKLSVCETVELKPVGYYGTEEQVGYPAGGQYGVSRQQQQQHYQPRSVSPYWGTPPVSDSSAVEYYGQDASPQQTIRCDENGKSYLDLGSSSARYNSAKCCDGSRTSWCSQGPNTACYRQRRLAVLNISMCKLGRYRQFLIRVFIDLY</sequence>
<dbReference type="EMBL" id="JASPKZ010007528">
    <property type="protein sequence ID" value="KAJ9583765.1"/>
    <property type="molecule type" value="Genomic_DNA"/>
</dbReference>
<feature type="compositionally biased region" description="Low complexity" evidence="1">
    <location>
        <begin position="133"/>
        <end position="148"/>
    </location>
</feature>
<evidence type="ECO:0000313" key="2">
    <source>
        <dbReference type="EMBL" id="KAJ9583765.1"/>
    </source>
</evidence>
<keyword evidence="3" id="KW-1185">Reference proteome</keyword>
<reference evidence="2" key="2">
    <citation type="submission" date="2023-05" db="EMBL/GenBank/DDBJ databases">
        <authorList>
            <person name="Fouks B."/>
        </authorList>
    </citation>
    <scope>NUCLEOTIDE SEQUENCE</scope>
    <source>
        <strain evidence="2">Stay&amp;Tobe</strain>
        <tissue evidence="2">Testes</tissue>
    </source>
</reference>
<feature type="compositionally biased region" description="Polar residues" evidence="1">
    <location>
        <begin position="60"/>
        <end position="71"/>
    </location>
</feature>
<name>A0AAD8EAW8_DIPPU</name>
<organism evidence="2 3">
    <name type="scientific">Diploptera punctata</name>
    <name type="common">Pacific beetle cockroach</name>
    <dbReference type="NCBI Taxonomy" id="6984"/>
    <lineage>
        <taxon>Eukaryota</taxon>
        <taxon>Metazoa</taxon>
        <taxon>Ecdysozoa</taxon>
        <taxon>Arthropoda</taxon>
        <taxon>Hexapoda</taxon>
        <taxon>Insecta</taxon>
        <taxon>Pterygota</taxon>
        <taxon>Neoptera</taxon>
        <taxon>Polyneoptera</taxon>
        <taxon>Dictyoptera</taxon>
        <taxon>Blattodea</taxon>
        <taxon>Blaberoidea</taxon>
        <taxon>Blaberidae</taxon>
        <taxon>Diplopterinae</taxon>
        <taxon>Diploptera</taxon>
    </lineage>
</organism>
<dbReference type="AlphaFoldDB" id="A0AAD8EAW8"/>
<feature type="region of interest" description="Disordered" evidence="1">
    <location>
        <begin position="129"/>
        <end position="152"/>
    </location>
</feature>
<evidence type="ECO:0000313" key="3">
    <source>
        <dbReference type="Proteomes" id="UP001233999"/>
    </source>
</evidence>
<comment type="caution">
    <text evidence="2">The sequence shown here is derived from an EMBL/GenBank/DDBJ whole genome shotgun (WGS) entry which is preliminary data.</text>
</comment>
<protein>
    <submittedName>
        <fullName evidence="2">Uncharacterized protein</fullName>
    </submittedName>
</protein>
<proteinExistence type="predicted"/>
<feature type="region of interest" description="Disordered" evidence="1">
    <location>
        <begin position="1"/>
        <end position="33"/>
    </location>
</feature>
<feature type="non-terminal residue" evidence="2">
    <location>
        <position position="248"/>
    </location>
</feature>